<accession>A0A9N9KXP8</accession>
<dbReference type="InterPro" id="IPR036291">
    <property type="entry name" value="NAD(P)-bd_dom_sf"/>
</dbReference>
<dbReference type="SUPFAM" id="SSF51735">
    <property type="entry name" value="NAD(P)-binding Rossmann-fold domains"/>
    <property type="match status" value="1"/>
</dbReference>
<evidence type="ECO:0000313" key="4">
    <source>
        <dbReference type="Proteomes" id="UP000696280"/>
    </source>
</evidence>
<dbReference type="InterPro" id="IPR002225">
    <property type="entry name" value="3Beta_OHSteriod_DH/Estase"/>
</dbReference>
<feature type="domain" description="3-beta hydroxysteroid dehydrogenase/isomerase" evidence="2">
    <location>
        <begin position="6"/>
        <end position="278"/>
    </location>
</feature>
<feature type="transmembrane region" description="Helical" evidence="1">
    <location>
        <begin position="285"/>
        <end position="306"/>
    </location>
</feature>
<dbReference type="GO" id="GO:0016616">
    <property type="term" value="F:oxidoreductase activity, acting on the CH-OH group of donors, NAD or NADP as acceptor"/>
    <property type="evidence" value="ECO:0007669"/>
    <property type="project" value="InterPro"/>
</dbReference>
<keyword evidence="1" id="KW-0812">Transmembrane</keyword>
<evidence type="ECO:0000313" key="3">
    <source>
        <dbReference type="EMBL" id="CAG8956290.1"/>
    </source>
</evidence>
<dbReference type="Proteomes" id="UP000696280">
    <property type="component" value="Unassembled WGS sequence"/>
</dbReference>
<dbReference type="Gene3D" id="3.40.50.720">
    <property type="entry name" value="NAD(P)-binding Rossmann-like Domain"/>
    <property type="match status" value="1"/>
</dbReference>
<proteinExistence type="predicted"/>
<sequence length="374" mass="41844">MPHSVVIFGGCGFLGWHLVKHFVQNPEFASVHIISRSATRSKFHIDGAIYHTGDLTDLDTIKRLILEIKPDVIIHAVTPSAVTGTSKEYELVTIRGTQNLLKISKDSKYVQAFIYTSSSTMAKGSEHLNLTEDCSLANEDPQMPLYARAKAIADIMVLKANNPLNKPSKSSSWEGHLSTASLRLPIIYGSHDTQGIPGCLNALQNRQTNTILGDGKNLWSFCSVHNAAKAHSLLASALLNPHSTRLPAAGQAFNINDGHPRLFWSYARTAWKYAGHKPSPNERTWYLPAGALLALASFLEWFYWIFTMGRKRPFKLGRQQVEYMCFTHTYCIEKARERLGFEPVDDFERGMEEAVLWALEDGGWRERLRGVVGS</sequence>
<reference evidence="3" key="1">
    <citation type="submission" date="2021-07" db="EMBL/GenBank/DDBJ databases">
        <authorList>
            <person name="Durling M."/>
        </authorList>
    </citation>
    <scope>NUCLEOTIDE SEQUENCE</scope>
</reference>
<protein>
    <recommendedName>
        <fullName evidence="2">3-beta hydroxysteroid dehydrogenase/isomerase domain-containing protein</fullName>
    </recommendedName>
</protein>
<dbReference type="AlphaFoldDB" id="A0A9N9KXP8"/>
<gene>
    <name evidence="3" type="ORF">HYFRA_00003670</name>
</gene>
<dbReference type="GO" id="GO:0006694">
    <property type="term" value="P:steroid biosynthetic process"/>
    <property type="evidence" value="ECO:0007669"/>
    <property type="project" value="InterPro"/>
</dbReference>
<dbReference type="OrthoDB" id="10058185at2759"/>
<evidence type="ECO:0000259" key="2">
    <source>
        <dbReference type="Pfam" id="PF01073"/>
    </source>
</evidence>
<keyword evidence="4" id="KW-1185">Reference proteome</keyword>
<dbReference type="EMBL" id="CAJVRL010000070">
    <property type="protein sequence ID" value="CAG8956290.1"/>
    <property type="molecule type" value="Genomic_DNA"/>
</dbReference>
<keyword evidence="1" id="KW-1133">Transmembrane helix</keyword>
<name>A0A9N9KXP8_9HELO</name>
<evidence type="ECO:0000256" key="1">
    <source>
        <dbReference type="SAM" id="Phobius"/>
    </source>
</evidence>
<comment type="caution">
    <text evidence="3">The sequence shown here is derived from an EMBL/GenBank/DDBJ whole genome shotgun (WGS) entry which is preliminary data.</text>
</comment>
<keyword evidence="1" id="KW-0472">Membrane</keyword>
<dbReference type="Pfam" id="PF01073">
    <property type="entry name" value="3Beta_HSD"/>
    <property type="match status" value="1"/>
</dbReference>
<organism evidence="3 4">
    <name type="scientific">Hymenoscyphus fraxineus</name>
    <dbReference type="NCBI Taxonomy" id="746836"/>
    <lineage>
        <taxon>Eukaryota</taxon>
        <taxon>Fungi</taxon>
        <taxon>Dikarya</taxon>
        <taxon>Ascomycota</taxon>
        <taxon>Pezizomycotina</taxon>
        <taxon>Leotiomycetes</taxon>
        <taxon>Helotiales</taxon>
        <taxon>Helotiaceae</taxon>
        <taxon>Hymenoscyphus</taxon>
    </lineage>
</organism>
<dbReference type="PANTHER" id="PTHR43000">
    <property type="entry name" value="DTDP-D-GLUCOSE 4,6-DEHYDRATASE-RELATED"/>
    <property type="match status" value="1"/>
</dbReference>